<evidence type="ECO:0000259" key="9">
    <source>
        <dbReference type="PROSITE" id="PS52029"/>
    </source>
</evidence>
<dbReference type="Proteomes" id="UP001208771">
    <property type="component" value="Unassembled WGS sequence"/>
</dbReference>
<dbReference type="Gene3D" id="1.10.101.10">
    <property type="entry name" value="PGBD-like superfamily/PGBD"/>
    <property type="match status" value="1"/>
</dbReference>
<dbReference type="GO" id="GO:0071972">
    <property type="term" value="F:peptidoglycan L,D-transpeptidase activity"/>
    <property type="evidence" value="ECO:0007669"/>
    <property type="project" value="TreeGrafter"/>
</dbReference>
<evidence type="ECO:0000256" key="5">
    <source>
        <dbReference type="ARBA" id="ARBA00022984"/>
    </source>
</evidence>
<organism evidence="10 11">
    <name type="scientific">Ectorhizobium quercum</name>
    <dbReference type="NCBI Taxonomy" id="2965071"/>
    <lineage>
        <taxon>Bacteria</taxon>
        <taxon>Pseudomonadati</taxon>
        <taxon>Pseudomonadota</taxon>
        <taxon>Alphaproteobacteria</taxon>
        <taxon>Hyphomicrobiales</taxon>
        <taxon>Rhizobiaceae</taxon>
        <taxon>Ectorhizobium</taxon>
    </lineage>
</organism>
<feature type="signal peptide" evidence="8">
    <location>
        <begin position="1"/>
        <end position="23"/>
    </location>
</feature>
<dbReference type="PANTHER" id="PTHR30582:SF2">
    <property type="entry name" value="L,D-TRANSPEPTIDASE YCIB-RELATED"/>
    <property type="match status" value="1"/>
</dbReference>
<dbReference type="GO" id="GO:0018104">
    <property type="term" value="P:peptidoglycan-protein cross-linking"/>
    <property type="evidence" value="ECO:0007669"/>
    <property type="project" value="TreeGrafter"/>
</dbReference>
<dbReference type="RefSeq" id="WP_306412409.1">
    <property type="nucleotide sequence ID" value="NZ_JANFPI010000006.1"/>
</dbReference>
<comment type="caution">
    <text evidence="10">The sequence shown here is derived from an EMBL/GenBank/DDBJ whole genome shotgun (WGS) entry which is preliminary data.</text>
</comment>
<comment type="pathway">
    <text evidence="1 7">Cell wall biogenesis; peptidoglycan biosynthesis.</text>
</comment>
<dbReference type="Pfam" id="PF03734">
    <property type="entry name" value="YkuD"/>
    <property type="match status" value="1"/>
</dbReference>
<keyword evidence="11" id="KW-1185">Reference proteome</keyword>
<dbReference type="InterPro" id="IPR050979">
    <property type="entry name" value="LD-transpeptidase"/>
</dbReference>
<accession>A0AAE3N189</accession>
<dbReference type="InterPro" id="IPR036365">
    <property type="entry name" value="PGBD-like_sf"/>
</dbReference>
<keyword evidence="5 7" id="KW-0573">Peptidoglycan synthesis</keyword>
<evidence type="ECO:0000313" key="10">
    <source>
        <dbReference type="EMBL" id="MCX8998908.1"/>
    </source>
</evidence>
<feature type="chain" id="PRO_5042086475" evidence="8">
    <location>
        <begin position="24"/>
        <end position="417"/>
    </location>
</feature>
<proteinExistence type="inferred from homology"/>
<dbReference type="GO" id="GO:0071555">
    <property type="term" value="P:cell wall organization"/>
    <property type="evidence" value="ECO:0007669"/>
    <property type="project" value="UniProtKB-UniRule"/>
</dbReference>
<dbReference type="GO" id="GO:0008360">
    <property type="term" value="P:regulation of cell shape"/>
    <property type="evidence" value="ECO:0007669"/>
    <property type="project" value="UniProtKB-UniRule"/>
</dbReference>
<keyword evidence="6 7" id="KW-0961">Cell wall biogenesis/degradation</keyword>
<protein>
    <submittedName>
        <fullName evidence="10">L,D-transpeptidase family protein</fullName>
    </submittedName>
</protein>
<gene>
    <name evidence="10" type="ORF">NOF55_17495</name>
</gene>
<evidence type="ECO:0000256" key="4">
    <source>
        <dbReference type="ARBA" id="ARBA00022960"/>
    </source>
</evidence>
<keyword evidence="8" id="KW-0732">Signal</keyword>
<keyword evidence="4 7" id="KW-0133">Cell shape</keyword>
<dbReference type="NCBIfam" id="NF004785">
    <property type="entry name" value="PRK06132.1-2"/>
    <property type="match status" value="1"/>
</dbReference>
<dbReference type="InterPro" id="IPR038063">
    <property type="entry name" value="Transpep_catalytic_dom"/>
</dbReference>
<dbReference type="AlphaFoldDB" id="A0AAE3N189"/>
<dbReference type="NCBIfam" id="NF004786">
    <property type="entry name" value="PRK06132.1-3"/>
    <property type="match status" value="1"/>
</dbReference>
<sequence length="417" mass="44698">MVSRFVFCLAFLPAAALAPFAQAGDGILQIVISKTDQSLAVYRDGAEIASSKVSTGKAGHATPTGIFSILEKRKYHESNLYSNAPMPFMQRLTWSGIALHEGHVPAYPASHGCIRLPGPFARSLYGMTQRGVHVIVSEAPVVPVRIVHESLFQPRGDDADRLLLTDTPLRPARSLAGDRPVEVAMNEASALPADGASAKPQADMPPLRILVTRRGDRERILDMQTLLNRLGFDAGTPDGIAGRATVGAITAFRIAHDLPESKAVLDPAFLAALYEAAGTAEPPAGHLLVRRDFKPLFEAPIGIRDPERELGTHFLVATDVDPALGHTEWTAMSLENRLADATAKRLGITERLGRHEAGSASDALSRLDIPPDVRERIERLLGAGSSITVTDNGISTETGQGTDFITLTRAAPPEKKS</sequence>
<dbReference type="InterPro" id="IPR016915">
    <property type="entry name" value="UCP029342"/>
</dbReference>
<keyword evidence="3" id="KW-0808">Transferase</keyword>
<dbReference type="InterPro" id="IPR036366">
    <property type="entry name" value="PGBDSf"/>
</dbReference>
<dbReference type="CDD" id="cd16913">
    <property type="entry name" value="YkuD_like"/>
    <property type="match status" value="1"/>
</dbReference>
<evidence type="ECO:0000256" key="3">
    <source>
        <dbReference type="ARBA" id="ARBA00022679"/>
    </source>
</evidence>
<dbReference type="Pfam" id="PF01471">
    <property type="entry name" value="PG_binding_1"/>
    <property type="match status" value="1"/>
</dbReference>
<dbReference type="SUPFAM" id="SSF141523">
    <property type="entry name" value="L,D-transpeptidase catalytic domain-like"/>
    <property type="match status" value="1"/>
</dbReference>
<dbReference type="GO" id="GO:0016740">
    <property type="term" value="F:transferase activity"/>
    <property type="evidence" value="ECO:0007669"/>
    <property type="project" value="UniProtKB-KW"/>
</dbReference>
<evidence type="ECO:0000313" key="11">
    <source>
        <dbReference type="Proteomes" id="UP001208771"/>
    </source>
</evidence>
<evidence type="ECO:0000256" key="7">
    <source>
        <dbReference type="PROSITE-ProRule" id="PRU01373"/>
    </source>
</evidence>
<feature type="domain" description="L,D-TPase catalytic" evidence="9">
    <location>
        <begin position="28"/>
        <end position="137"/>
    </location>
</feature>
<dbReference type="SUPFAM" id="SSF47090">
    <property type="entry name" value="PGBD-like"/>
    <property type="match status" value="1"/>
</dbReference>
<evidence type="ECO:0000256" key="1">
    <source>
        <dbReference type="ARBA" id="ARBA00004752"/>
    </source>
</evidence>
<evidence type="ECO:0000256" key="8">
    <source>
        <dbReference type="SAM" id="SignalP"/>
    </source>
</evidence>
<dbReference type="PROSITE" id="PS52029">
    <property type="entry name" value="LD_TPASE"/>
    <property type="match status" value="1"/>
</dbReference>
<dbReference type="InterPro" id="IPR005490">
    <property type="entry name" value="LD_TPept_cat_dom"/>
</dbReference>
<dbReference type="InterPro" id="IPR002477">
    <property type="entry name" value="Peptidoglycan-bd-like"/>
</dbReference>
<dbReference type="GO" id="GO:0005576">
    <property type="term" value="C:extracellular region"/>
    <property type="evidence" value="ECO:0007669"/>
    <property type="project" value="TreeGrafter"/>
</dbReference>
<name>A0AAE3N189_9HYPH</name>
<evidence type="ECO:0000256" key="6">
    <source>
        <dbReference type="ARBA" id="ARBA00023316"/>
    </source>
</evidence>
<reference evidence="10" key="1">
    <citation type="submission" date="2022-07" db="EMBL/GenBank/DDBJ databases">
        <title>Ectorhizobium quercum gen.nov., sp. nov.</title>
        <authorList>
            <person name="Ma T."/>
            <person name="Li Y."/>
        </authorList>
    </citation>
    <scope>NUCLEOTIDE SEQUENCE</scope>
    <source>
        <strain evidence="10">BDR2-2</strain>
    </source>
</reference>
<dbReference type="EMBL" id="JANFPI010000006">
    <property type="protein sequence ID" value="MCX8998908.1"/>
    <property type="molecule type" value="Genomic_DNA"/>
</dbReference>
<feature type="active site" description="Nucleophile" evidence="7">
    <location>
        <position position="113"/>
    </location>
</feature>
<feature type="active site" description="Proton donor/acceptor" evidence="7">
    <location>
        <position position="100"/>
    </location>
</feature>
<dbReference type="Gene3D" id="2.40.440.10">
    <property type="entry name" value="L,D-transpeptidase catalytic domain-like"/>
    <property type="match status" value="1"/>
</dbReference>
<comment type="similarity">
    <text evidence="2">Belongs to the YkuD family.</text>
</comment>
<evidence type="ECO:0000256" key="2">
    <source>
        <dbReference type="ARBA" id="ARBA00005992"/>
    </source>
</evidence>
<dbReference type="PIRSF" id="PIRSF029342">
    <property type="entry name" value="UCP029342_ErfK/YbiS/YcfS/YnhG"/>
    <property type="match status" value="1"/>
</dbReference>
<dbReference type="PANTHER" id="PTHR30582">
    <property type="entry name" value="L,D-TRANSPEPTIDASE"/>
    <property type="match status" value="1"/>
</dbReference>